<accession>A0A017RU51</accession>
<dbReference type="OrthoDB" id="2087128at2"/>
<organism evidence="1 2">
    <name type="scientific">Fervidicella metallireducens AeB</name>
    <dbReference type="NCBI Taxonomy" id="1403537"/>
    <lineage>
        <taxon>Bacteria</taxon>
        <taxon>Bacillati</taxon>
        <taxon>Bacillota</taxon>
        <taxon>Clostridia</taxon>
        <taxon>Eubacteriales</taxon>
        <taxon>Clostridiaceae</taxon>
        <taxon>Fervidicella</taxon>
    </lineage>
</organism>
<gene>
    <name evidence="1" type="ORF">Q428_10295</name>
</gene>
<dbReference type="Proteomes" id="UP000019681">
    <property type="component" value="Unassembled WGS sequence"/>
</dbReference>
<name>A0A017RU51_9CLOT</name>
<comment type="caution">
    <text evidence="1">The sequence shown here is derived from an EMBL/GenBank/DDBJ whole genome shotgun (WGS) entry which is preliminary data.</text>
</comment>
<sequence length="147" mass="16958">MSKKNHSPEFNETDFYEENYQSYPSMQPMYRCPYFSMRPMMVEPEPPEFPITSTPSQAPPATDFMQDEPALKNINYTQAFLRTQIGKRVRVEFLIGTNMVVDRGGILEEVGISYIVIRETATNVKIMCDLYSIKFVNIYESGSQICP</sequence>
<dbReference type="AlphaFoldDB" id="A0A017RU51"/>
<protein>
    <recommendedName>
        <fullName evidence="3">Spore coat protein</fullName>
    </recommendedName>
</protein>
<dbReference type="RefSeq" id="WP_051515100.1">
    <property type="nucleotide sequence ID" value="NZ_AZQP01000032.1"/>
</dbReference>
<dbReference type="STRING" id="1403537.Q428_10295"/>
<evidence type="ECO:0008006" key="3">
    <source>
        <dbReference type="Google" id="ProtNLM"/>
    </source>
</evidence>
<evidence type="ECO:0000313" key="2">
    <source>
        <dbReference type="Proteomes" id="UP000019681"/>
    </source>
</evidence>
<proteinExistence type="predicted"/>
<dbReference type="EMBL" id="AZQP01000032">
    <property type="protein sequence ID" value="EYE87954.1"/>
    <property type="molecule type" value="Genomic_DNA"/>
</dbReference>
<reference evidence="1 2" key="1">
    <citation type="journal article" date="2014" name="Genome Announc.">
        <title>Draft Genome Sequence of Fervidicella metallireducens Strain AeBT, an Iron-Reducing Thermoanaerobe from the Great Artesian Basin.</title>
        <authorList>
            <person name="Patel B.K."/>
        </authorList>
    </citation>
    <scope>NUCLEOTIDE SEQUENCE [LARGE SCALE GENOMIC DNA]</scope>
    <source>
        <strain evidence="1 2">AeB</strain>
    </source>
</reference>
<keyword evidence="2" id="KW-1185">Reference proteome</keyword>
<evidence type="ECO:0000313" key="1">
    <source>
        <dbReference type="EMBL" id="EYE87954.1"/>
    </source>
</evidence>